<gene>
    <name evidence="1" type="ORF">DSM106972_016140</name>
</gene>
<accession>A0A3S1BB19</accession>
<organism evidence="1 2">
    <name type="scientific">Dulcicalothrix desertica PCC 7102</name>
    <dbReference type="NCBI Taxonomy" id="232991"/>
    <lineage>
        <taxon>Bacteria</taxon>
        <taxon>Bacillati</taxon>
        <taxon>Cyanobacteriota</taxon>
        <taxon>Cyanophyceae</taxon>
        <taxon>Nostocales</taxon>
        <taxon>Calotrichaceae</taxon>
        <taxon>Dulcicalothrix</taxon>
    </lineage>
</organism>
<sequence length="74" mass="8389">MNQEIEKILVSKERITINSLVIWSACNIIANNSPLSVGEISDQLADWAKNYYLTLAPAERESFISRFYPPDEAT</sequence>
<dbReference type="RefSeq" id="WP_127080250.1">
    <property type="nucleotide sequence ID" value="NZ_RSCL01000003.1"/>
</dbReference>
<dbReference type="AlphaFoldDB" id="A0A3S1BB19"/>
<protein>
    <submittedName>
        <fullName evidence="1">Uncharacterized protein</fullName>
    </submittedName>
</protein>
<reference evidence="1" key="1">
    <citation type="submission" date="2018-12" db="EMBL/GenBank/DDBJ databases">
        <authorList>
            <person name="Will S."/>
            <person name="Neumann-Schaal M."/>
            <person name="Henke P."/>
        </authorList>
    </citation>
    <scope>NUCLEOTIDE SEQUENCE</scope>
    <source>
        <strain evidence="1">PCC 7102</strain>
    </source>
</reference>
<comment type="caution">
    <text evidence="1">The sequence shown here is derived from an EMBL/GenBank/DDBJ whole genome shotgun (WGS) entry which is preliminary data.</text>
</comment>
<reference evidence="1" key="2">
    <citation type="journal article" date="2019" name="Genome Biol. Evol.">
        <title>Day and night: Metabolic profiles and evolutionary relationships of six axenic non-marine cyanobacteria.</title>
        <authorList>
            <person name="Will S.E."/>
            <person name="Henke P."/>
            <person name="Boedeker C."/>
            <person name="Huang S."/>
            <person name="Brinkmann H."/>
            <person name="Rohde M."/>
            <person name="Jarek M."/>
            <person name="Friedl T."/>
            <person name="Seufert S."/>
            <person name="Schumacher M."/>
            <person name="Overmann J."/>
            <person name="Neumann-Schaal M."/>
            <person name="Petersen J."/>
        </authorList>
    </citation>
    <scope>NUCLEOTIDE SEQUENCE [LARGE SCALE GENOMIC DNA]</scope>
    <source>
        <strain evidence="1">PCC 7102</strain>
    </source>
</reference>
<evidence type="ECO:0000313" key="2">
    <source>
        <dbReference type="Proteomes" id="UP000271624"/>
    </source>
</evidence>
<dbReference type="Proteomes" id="UP000271624">
    <property type="component" value="Unassembled WGS sequence"/>
</dbReference>
<proteinExistence type="predicted"/>
<keyword evidence="2" id="KW-1185">Reference proteome</keyword>
<name>A0A3S1BB19_9CYAN</name>
<evidence type="ECO:0000313" key="1">
    <source>
        <dbReference type="EMBL" id="RUT08446.1"/>
    </source>
</evidence>
<dbReference type="PROSITE" id="PS51257">
    <property type="entry name" value="PROKAR_LIPOPROTEIN"/>
    <property type="match status" value="1"/>
</dbReference>
<dbReference type="EMBL" id="RSCL01000003">
    <property type="protein sequence ID" value="RUT08446.1"/>
    <property type="molecule type" value="Genomic_DNA"/>
</dbReference>